<protein>
    <submittedName>
        <fullName evidence="4">Uncharacterized protein</fullName>
    </submittedName>
</protein>
<keyword evidence="2" id="KW-0472">Membrane</keyword>
<gene>
    <name evidence="4" type="ORF">TrST_g8179</name>
</gene>
<keyword evidence="3" id="KW-0732">Signal</keyword>
<proteinExistence type="predicted"/>
<keyword evidence="2" id="KW-1133">Transmembrane helix</keyword>
<sequence>MREENRLAFCALLYVTLDMEVEAATQAEDLASMQYICDEQQCFSFGRDCCADMNVNEPAACADGFELVWDGNKCWEETTNGQGNSFVCVKTFEGVPKAFGGCGPAYGNKQVELNSSVPAYYFVEGLHESVFSCDEKCGEIGGVPACPTSKAQLNTIQMSVLWNNIVTRTKVGSWLGIYADLDTPRNELKLGDAGAFTHCSKVDDVNQGIPYTRGEWGKYGDVQEPSNAGECRVDEYCVGIHDDGKLFDIACDTDPDGHLNGGFTYNCLCETGIQKERYEEDAGELSFLSPGDHSYAECYWEKVVALIITGVMILIFIFCCCFCCFATKRGGGLCGKRRKPPWQGTSRVQMVETRFQRESQEGSGIVMGAPQSAIAMQQNNAPPAQVPTASTTPYLGEEQKGEGKEENTMPLMADAQPISASVVSLRPCARCGQYPDGDLNARFCKFCGALISNVITS</sequence>
<feature type="transmembrane region" description="Helical" evidence="2">
    <location>
        <begin position="303"/>
        <end position="327"/>
    </location>
</feature>
<dbReference type="OrthoDB" id="10553550at2759"/>
<accession>A0A9W7BVA8</accession>
<name>A0A9W7BVA8_9STRA</name>
<reference evidence="5" key="1">
    <citation type="journal article" date="2023" name="Commun. Biol.">
        <title>Genome analysis of Parmales, the sister group of diatoms, reveals the evolutionary specialization of diatoms from phago-mixotrophs to photoautotrophs.</title>
        <authorList>
            <person name="Ban H."/>
            <person name="Sato S."/>
            <person name="Yoshikawa S."/>
            <person name="Yamada K."/>
            <person name="Nakamura Y."/>
            <person name="Ichinomiya M."/>
            <person name="Sato N."/>
            <person name="Blanc-Mathieu R."/>
            <person name="Endo H."/>
            <person name="Kuwata A."/>
            <person name="Ogata H."/>
        </authorList>
    </citation>
    <scope>NUCLEOTIDE SEQUENCE [LARGE SCALE GENOMIC DNA]</scope>
    <source>
        <strain evidence="5">NIES 3701</strain>
    </source>
</reference>
<feature type="chain" id="PRO_5040748524" evidence="3">
    <location>
        <begin position="24"/>
        <end position="457"/>
    </location>
</feature>
<feature type="region of interest" description="Disordered" evidence="1">
    <location>
        <begin position="385"/>
        <end position="405"/>
    </location>
</feature>
<evidence type="ECO:0000256" key="1">
    <source>
        <dbReference type="SAM" id="MobiDB-lite"/>
    </source>
</evidence>
<keyword evidence="5" id="KW-1185">Reference proteome</keyword>
<evidence type="ECO:0000256" key="2">
    <source>
        <dbReference type="SAM" id="Phobius"/>
    </source>
</evidence>
<dbReference type="Proteomes" id="UP001165085">
    <property type="component" value="Unassembled WGS sequence"/>
</dbReference>
<feature type="signal peptide" evidence="3">
    <location>
        <begin position="1"/>
        <end position="23"/>
    </location>
</feature>
<comment type="caution">
    <text evidence="4">The sequence shown here is derived from an EMBL/GenBank/DDBJ whole genome shotgun (WGS) entry which is preliminary data.</text>
</comment>
<evidence type="ECO:0000313" key="4">
    <source>
        <dbReference type="EMBL" id="GMH97334.1"/>
    </source>
</evidence>
<evidence type="ECO:0000256" key="3">
    <source>
        <dbReference type="SAM" id="SignalP"/>
    </source>
</evidence>
<keyword evidence="2" id="KW-0812">Transmembrane</keyword>
<dbReference type="EMBL" id="BRXY01000490">
    <property type="protein sequence ID" value="GMH97334.1"/>
    <property type="molecule type" value="Genomic_DNA"/>
</dbReference>
<evidence type="ECO:0000313" key="5">
    <source>
        <dbReference type="Proteomes" id="UP001165085"/>
    </source>
</evidence>
<organism evidence="4 5">
    <name type="scientific">Triparma strigata</name>
    <dbReference type="NCBI Taxonomy" id="1606541"/>
    <lineage>
        <taxon>Eukaryota</taxon>
        <taxon>Sar</taxon>
        <taxon>Stramenopiles</taxon>
        <taxon>Ochrophyta</taxon>
        <taxon>Bolidophyceae</taxon>
        <taxon>Parmales</taxon>
        <taxon>Triparmaceae</taxon>
        <taxon>Triparma</taxon>
    </lineage>
</organism>
<dbReference type="AlphaFoldDB" id="A0A9W7BVA8"/>